<reference evidence="3" key="1">
    <citation type="journal article" date="2020" name="Stud. Mycol.">
        <title>101 Dothideomycetes genomes: a test case for predicting lifestyles and emergence of pathogens.</title>
        <authorList>
            <person name="Haridas S."/>
            <person name="Albert R."/>
            <person name="Binder M."/>
            <person name="Bloem J."/>
            <person name="Labutti K."/>
            <person name="Salamov A."/>
            <person name="Andreopoulos B."/>
            <person name="Baker S."/>
            <person name="Barry K."/>
            <person name="Bills G."/>
            <person name="Bluhm B."/>
            <person name="Cannon C."/>
            <person name="Castanera R."/>
            <person name="Culley D."/>
            <person name="Daum C."/>
            <person name="Ezra D."/>
            <person name="Gonzalez J."/>
            <person name="Henrissat B."/>
            <person name="Kuo A."/>
            <person name="Liang C."/>
            <person name="Lipzen A."/>
            <person name="Lutzoni F."/>
            <person name="Magnuson J."/>
            <person name="Mondo S."/>
            <person name="Nolan M."/>
            <person name="Ohm R."/>
            <person name="Pangilinan J."/>
            <person name="Park H.-J."/>
            <person name="Ramirez L."/>
            <person name="Alfaro M."/>
            <person name="Sun H."/>
            <person name="Tritt A."/>
            <person name="Yoshinaga Y."/>
            <person name="Zwiers L.-H."/>
            <person name="Turgeon B."/>
            <person name="Goodwin S."/>
            <person name="Spatafora J."/>
            <person name="Crous P."/>
            <person name="Grigoriev I."/>
        </authorList>
    </citation>
    <scope>NUCLEOTIDE SEQUENCE</scope>
    <source>
        <strain evidence="3">CBS 133067</strain>
    </source>
</reference>
<name>A0A9P4M9T6_9PEZI</name>
<keyword evidence="2" id="KW-1133">Transmembrane helix</keyword>
<organism evidence="3 4">
    <name type="scientific">Rhizodiscina lignyota</name>
    <dbReference type="NCBI Taxonomy" id="1504668"/>
    <lineage>
        <taxon>Eukaryota</taxon>
        <taxon>Fungi</taxon>
        <taxon>Dikarya</taxon>
        <taxon>Ascomycota</taxon>
        <taxon>Pezizomycotina</taxon>
        <taxon>Dothideomycetes</taxon>
        <taxon>Pleosporomycetidae</taxon>
        <taxon>Aulographales</taxon>
        <taxon>Rhizodiscinaceae</taxon>
        <taxon>Rhizodiscina</taxon>
    </lineage>
</organism>
<feature type="transmembrane region" description="Helical" evidence="2">
    <location>
        <begin position="111"/>
        <end position="130"/>
    </location>
</feature>
<dbReference type="EMBL" id="ML978127">
    <property type="protein sequence ID" value="KAF2098109.1"/>
    <property type="molecule type" value="Genomic_DNA"/>
</dbReference>
<feature type="region of interest" description="Disordered" evidence="1">
    <location>
        <begin position="148"/>
        <end position="167"/>
    </location>
</feature>
<feature type="transmembrane region" description="Helical" evidence="2">
    <location>
        <begin position="180"/>
        <end position="199"/>
    </location>
</feature>
<keyword evidence="2" id="KW-0812">Transmembrane</keyword>
<dbReference type="AlphaFoldDB" id="A0A9P4M9T6"/>
<dbReference type="Proteomes" id="UP000799772">
    <property type="component" value="Unassembled WGS sequence"/>
</dbReference>
<accession>A0A9P4M9T6</accession>
<evidence type="ECO:0000313" key="3">
    <source>
        <dbReference type="EMBL" id="KAF2098109.1"/>
    </source>
</evidence>
<evidence type="ECO:0000256" key="2">
    <source>
        <dbReference type="SAM" id="Phobius"/>
    </source>
</evidence>
<keyword evidence="4" id="KW-1185">Reference proteome</keyword>
<evidence type="ECO:0000256" key="1">
    <source>
        <dbReference type="SAM" id="MobiDB-lite"/>
    </source>
</evidence>
<sequence>MLESTVAQGKSQEMSSKLVDHDTPANLTADLPTAPQTAAYDPLLEYDNSAQNKDSLRVARSGKACQRLLLLLFIITIVMGGLGATTLALAFKYRDAAADGTWYLTGLEGTVFLLLGSLSVLFGAVLLLAVRELSIHVPSWKLLEKKSSGNSRRRPEQGNPGSSQHDFLQCSGTRIHPKSLIAFGILILVVLAGTIWLHFSIKISDILDKQSAIDPSRSLGRAISPDCSQAATTDSSFEVSLNQRFCASRMDIVMNDTEAYQTAAGTSSSNSLLTIPNAYQGMDIAVLADPAASSRGTFIASTLGISTACSPRYQPCHANVTDRTYTCSEPPFSGKITQPLTMSEPNAQTGSSSTTFDAAFLLKGSDGAFKYRNIPDSFSVSPDGSALLSILSCRTTALEVTYFSGSGARAAISMKPVSQQTSNLILSPIFPSQVNGYDAFGWDLIVSGMANSASTGLTQKPQALAISFANAFSHIAIASAVGITTPSSSTAAGSRSVTLLPVAPILMIVAADFAFAILGMVLGITAVVLVLRGNRVDKARRGSVTHPRPQTSNSMSTAVSTEEYALEDMKTKERGLAAQNLDQNRGGRDDDVGKMPIGTCNFLQRGKDRIGVHESKASGKATISTKKQLNIAARRKEILITAANMSDHDMNQTRRPRGSYARAASGSSKVRKDVSALLPPSALCEKAAVGALGV</sequence>
<gene>
    <name evidence="3" type="ORF">NA57DRAFT_57275</name>
</gene>
<dbReference type="OrthoDB" id="3344043at2759"/>
<evidence type="ECO:0000313" key="4">
    <source>
        <dbReference type="Proteomes" id="UP000799772"/>
    </source>
</evidence>
<comment type="caution">
    <text evidence="3">The sequence shown here is derived from an EMBL/GenBank/DDBJ whole genome shotgun (WGS) entry which is preliminary data.</text>
</comment>
<keyword evidence="2" id="KW-0472">Membrane</keyword>
<proteinExistence type="predicted"/>
<feature type="transmembrane region" description="Helical" evidence="2">
    <location>
        <begin position="505"/>
        <end position="531"/>
    </location>
</feature>
<protein>
    <submittedName>
        <fullName evidence="3">Uncharacterized protein</fullName>
    </submittedName>
</protein>
<feature type="transmembrane region" description="Helical" evidence="2">
    <location>
        <begin position="68"/>
        <end position="91"/>
    </location>
</feature>